<comment type="caution">
    <text evidence="3">The sequence shown here is derived from an EMBL/GenBank/DDBJ whole genome shotgun (WGS) entry which is preliminary data.</text>
</comment>
<reference evidence="3" key="2">
    <citation type="submission" date="2020-09" db="EMBL/GenBank/DDBJ databases">
        <authorList>
            <person name="Sun Q."/>
            <person name="Zhou Y."/>
        </authorList>
    </citation>
    <scope>NUCLEOTIDE SEQUENCE</scope>
    <source>
        <strain evidence="3">CGMCC 1.15360</strain>
    </source>
</reference>
<keyword evidence="2" id="KW-0238">DNA-binding</keyword>
<dbReference type="Gene3D" id="3.90.220.20">
    <property type="entry name" value="DNA methylase specificity domains"/>
    <property type="match status" value="1"/>
</dbReference>
<sequence length="220" mass="24239">MAVLEEMARGIFEEWFVRFRFPGHESVPIVDTPDGPLPEGWAHAPLEDFLVLQRGFDLPKSKRVEGGVPVFSASGYHGGHNEAKVAGPGIVTGRSGTIGQVHLVMDDYWPLNTALYVREFRKAGPAYALLLLRHMDLAKHSSGSAVPTLNRNHVHGIKLPAAPQPLMDQFERIAFTNFECIRTIEQQNEGLAASRDLLLPRLISGQLSVEAAERDLELAA</sequence>
<evidence type="ECO:0000256" key="1">
    <source>
        <dbReference type="ARBA" id="ARBA00022747"/>
    </source>
</evidence>
<keyword evidence="4" id="KW-1185">Reference proteome</keyword>
<keyword evidence="1" id="KW-0680">Restriction system</keyword>
<evidence type="ECO:0000313" key="4">
    <source>
        <dbReference type="Proteomes" id="UP000612349"/>
    </source>
</evidence>
<name>A0A917DPS3_9SPHN</name>
<dbReference type="InterPro" id="IPR044946">
    <property type="entry name" value="Restrct_endonuc_typeI_TRD_sf"/>
</dbReference>
<dbReference type="Proteomes" id="UP000612349">
    <property type="component" value="Unassembled WGS sequence"/>
</dbReference>
<dbReference type="GO" id="GO:0009307">
    <property type="term" value="P:DNA restriction-modification system"/>
    <property type="evidence" value="ECO:0007669"/>
    <property type="project" value="UniProtKB-KW"/>
</dbReference>
<gene>
    <name evidence="3" type="ORF">GCM10010990_04620</name>
</gene>
<reference evidence="3" key="1">
    <citation type="journal article" date="2014" name="Int. J. Syst. Evol. Microbiol.">
        <title>Complete genome sequence of Corynebacterium casei LMG S-19264T (=DSM 44701T), isolated from a smear-ripened cheese.</title>
        <authorList>
            <consortium name="US DOE Joint Genome Institute (JGI-PGF)"/>
            <person name="Walter F."/>
            <person name="Albersmeier A."/>
            <person name="Kalinowski J."/>
            <person name="Ruckert C."/>
        </authorList>
    </citation>
    <scope>NUCLEOTIDE SEQUENCE</scope>
    <source>
        <strain evidence="3">CGMCC 1.15360</strain>
    </source>
</reference>
<evidence type="ECO:0000256" key="2">
    <source>
        <dbReference type="ARBA" id="ARBA00023125"/>
    </source>
</evidence>
<organism evidence="3 4">
    <name type="scientific">Croceicoccus mobilis</name>
    <dbReference type="NCBI Taxonomy" id="1703339"/>
    <lineage>
        <taxon>Bacteria</taxon>
        <taxon>Pseudomonadati</taxon>
        <taxon>Pseudomonadota</taxon>
        <taxon>Alphaproteobacteria</taxon>
        <taxon>Sphingomonadales</taxon>
        <taxon>Erythrobacteraceae</taxon>
        <taxon>Croceicoccus</taxon>
    </lineage>
</organism>
<dbReference type="InterPro" id="IPR052021">
    <property type="entry name" value="Type-I_RS_S_subunit"/>
</dbReference>
<evidence type="ECO:0000313" key="3">
    <source>
        <dbReference type="EMBL" id="GGD58359.1"/>
    </source>
</evidence>
<dbReference type="GO" id="GO:0003677">
    <property type="term" value="F:DNA binding"/>
    <property type="evidence" value="ECO:0007669"/>
    <property type="project" value="UniProtKB-KW"/>
</dbReference>
<proteinExistence type="predicted"/>
<evidence type="ECO:0008006" key="5">
    <source>
        <dbReference type="Google" id="ProtNLM"/>
    </source>
</evidence>
<dbReference type="CDD" id="cd17267">
    <property type="entry name" value="RMtype1_S_EcoAO83I-TRD1-CR1_like"/>
    <property type="match status" value="1"/>
</dbReference>
<dbReference type="SUPFAM" id="SSF116734">
    <property type="entry name" value="DNA methylase specificity domain"/>
    <property type="match status" value="1"/>
</dbReference>
<dbReference type="RefSeq" id="WP_066772923.1">
    <property type="nucleotide sequence ID" value="NZ_BMIP01000001.1"/>
</dbReference>
<dbReference type="EMBL" id="BMIP01000001">
    <property type="protein sequence ID" value="GGD58359.1"/>
    <property type="molecule type" value="Genomic_DNA"/>
</dbReference>
<dbReference type="PANTHER" id="PTHR30408">
    <property type="entry name" value="TYPE-1 RESTRICTION ENZYME ECOKI SPECIFICITY PROTEIN"/>
    <property type="match status" value="1"/>
</dbReference>
<dbReference type="AlphaFoldDB" id="A0A917DPS3"/>
<accession>A0A917DPS3</accession>
<dbReference type="PANTHER" id="PTHR30408:SF13">
    <property type="entry name" value="TYPE I RESTRICTION ENZYME HINDI SPECIFICITY SUBUNIT"/>
    <property type="match status" value="1"/>
</dbReference>
<protein>
    <recommendedName>
        <fullName evidence="5">Type I restriction modification DNA specificity domain-containing protein</fullName>
    </recommendedName>
</protein>